<dbReference type="Gene3D" id="3.60.21.10">
    <property type="match status" value="1"/>
</dbReference>
<dbReference type="Proteomes" id="UP000803844">
    <property type="component" value="Unassembled WGS sequence"/>
</dbReference>
<dbReference type="RefSeq" id="XP_040781974.1">
    <property type="nucleotide sequence ID" value="XM_040915920.1"/>
</dbReference>
<feature type="domain" description="Calcineurin-like phosphoesterase" evidence="1">
    <location>
        <begin position="7"/>
        <end position="240"/>
    </location>
</feature>
<dbReference type="Pfam" id="PF00149">
    <property type="entry name" value="Metallophos"/>
    <property type="match status" value="1"/>
</dbReference>
<dbReference type="GO" id="GO:0016787">
    <property type="term" value="F:hydrolase activity"/>
    <property type="evidence" value="ECO:0007669"/>
    <property type="project" value="InterPro"/>
</dbReference>
<gene>
    <name evidence="2" type="ORF">M406DRAFT_232888</name>
</gene>
<keyword evidence="3" id="KW-1185">Reference proteome</keyword>
<dbReference type="PANTHER" id="PTHR37844">
    <property type="entry name" value="SER/THR PROTEIN PHOSPHATASE SUPERFAMILY (AFU_ORTHOLOGUE AFUA_1G14840)"/>
    <property type="match status" value="1"/>
</dbReference>
<dbReference type="InterPro" id="IPR029052">
    <property type="entry name" value="Metallo-depent_PP-like"/>
</dbReference>
<accession>A0A9P4YCU8</accession>
<organism evidence="2 3">
    <name type="scientific">Cryphonectria parasitica (strain ATCC 38755 / EP155)</name>
    <dbReference type="NCBI Taxonomy" id="660469"/>
    <lineage>
        <taxon>Eukaryota</taxon>
        <taxon>Fungi</taxon>
        <taxon>Dikarya</taxon>
        <taxon>Ascomycota</taxon>
        <taxon>Pezizomycotina</taxon>
        <taxon>Sordariomycetes</taxon>
        <taxon>Sordariomycetidae</taxon>
        <taxon>Diaporthales</taxon>
        <taxon>Cryphonectriaceae</taxon>
        <taxon>Cryphonectria-Endothia species complex</taxon>
        <taxon>Cryphonectria</taxon>
    </lineage>
</organism>
<feature type="non-terminal residue" evidence="2">
    <location>
        <position position="1"/>
    </location>
</feature>
<dbReference type="InterPro" id="IPR004843">
    <property type="entry name" value="Calcineurin-like_PHP"/>
</dbReference>
<dbReference type="SUPFAM" id="SSF56300">
    <property type="entry name" value="Metallo-dependent phosphatases"/>
    <property type="match status" value="1"/>
</dbReference>
<proteinExistence type="predicted"/>
<dbReference type="OrthoDB" id="550558at2759"/>
<feature type="non-terminal residue" evidence="2">
    <location>
        <position position="265"/>
    </location>
</feature>
<evidence type="ECO:0000313" key="3">
    <source>
        <dbReference type="Proteomes" id="UP000803844"/>
    </source>
</evidence>
<dbReference type="PANTHER" id="PTHR37844:SF2">
    <property type="entry name" value="SER_THR PROTEIN PHOSPHATASE SUPERFAMILY (AFU_ORTHOLOGUE AFUA_1G14840)"/>
    <property type="match status" value="1"/>
</dbReference>
<dbReference type="GeneID" id="63833049"/>
<comment type="caution">
    <text evidence="2">The sequence shown here is derived from an EMBL/GenBank/DDBJ whole genome shotgun (WGS) entry which is preliminary data.</text>
</comment>
<name>A0A9P4YCU8_CRYP1</name>
<dbReference type="AlphaFoldDB" id="A0A9P4YCU8"/>
<protein>
    <recommendedName>
        <fullName evidence="1">Calcineurin-like phosphoesterase domain-containing protein</fullName>
    </recommendedName>
</protein>
<dbReference type="EMBL" id="MU032344">
    <property type="protein sequence ID" value="KAF3771013.1"/>
    <property type="molecule type" value="Genomic_DNA"/>
</dbReference>
<evidence type="ECO:0000259" key="1">
    <source>
        <dbReference type="Pfam" id="PF00149"/>
    </source>
</evidence>
<sequence>SSRQIQIMSDLHLEHGQQYATFDFPVTAPWLVLAGDIGRLVDYDKYHEFLRRQVDRYDRVFLVLGNHEFHGLTYEEGVERALELSREPSLASKLTLLHRRTWQDGDDGGPSQVVVMGCTLWSCIPASAKQIVESKTSDFRNIKAWSVEKHNEIHAQEAAWLHDKLLHHSSSISNNTTPAEPNGRKKNRRNIIVVTHHAPSADGTSSPAYASNPWTFAFATDVLPSLDLEVVKAWVFGHTHYTTDFFWNSVQVVANQRGYVLPGSK</sequence>
<reference evidence="2" key="1">
    <citation type="journal article" date="2020" name="Phytopathology">
        <title>Genome sequence of the chestnut blight fungus Cryphonectria parasitica EP155: A fundamental resource for an archetypical invasive plant pathogen.</title>
        <authorList>
            <person name="Crouch J.A."/>
            <person name="Dawe A."/>
            <person name="Aerts A."/>
            <person name="Barry K."/>
            <person name="Churchill A.C.L."/>
            <person name="Grimwood J."/>
            <person name="Hillman B."/>
            <person name="Milgroom M.G."/>
            <person name="Pangilinan J."/>
            <person name="Smith M."/>
            <person name="Salamov A."/>
            <person name="Schmutz J."/>
            <person name="Yadav J."/>
            <person name="Grigoriev I.V."/>
            <person name="Nuss D."/>
        </authorList>
    </citation>
    <scope>NUCLEOTIDE SEQUENCE</scope>
    <source>
        <strain evidence="2">EP155</strain>
    </source>
</reference>
<evidence type="ECO:0000313" key="2">
    <source>
        <dbReference type="EMBL" id="KAF3771013.1"/>
    </source>
</evidence>